<dbReference type="RefSeq" id="WP_302109419.1">
    <property type="nucleotide sequence ID" value="NZ_JAUKTR010000002.1"/>
</dbReference>
<dbReference type="PANTHER" id="PTHR23090:SF9">
    <property type="entry name" value="GLUTAMINE-DEPENDENT NAD(+) SYNTHETASE"/>
    <property type="match status" value="1"/>
</dbReference>
<evidence type="ECO:0000256" key="3">
    <source>
        <dbReference type="ARBA" id="ARBA00022598"/>
    </source>
</evidence>
<protein>
    <recommendedName>
        <fullName evidence="7 8">Glutamine-dependent NAD(+) synthetase</fullName>
        <ecNumber evidence="7 8">6.3.5.1</ecNumber>
    </recommendedName>
    <alternativeName>
        <fullName evidence="7 8">NAD(+) synthase [glutamine-hydrolyzing]</fullName>
    </alternativeName>
</protein>
<feature type="binding site" evidence="7">
    <location>
        <begin position="489"/>
        <end position="492"/>
    </location>
    <ligand>
        <name>deamido-NAD(+)</name>
        <dbReference type="ChEBI" id="CHEBI:58437"/>
        <note>ligand shared between two neighboring subunits</note>
    </ligand>
</feature>
<feature type="binding site" evidence="7">
    <location>
        <position position="455"/>
    </location>
    <ligand>
        <name>deamido-NAD(+)</name>
        <dbReference type="ChEBI" id="CHEBI:58437"/>
        <note>ligand shared between two neighboring subunits</note>
    </ligand>
</feature>
<evidence type="ECO:0000256" key="7">
    <source>
        <dbReference type="HAMAP-Rule" id="MF_02090"/>
    </source>
</evidence>
<comment type="catalytic activity">
    <reaction evidence="7 8">
        <text>deamido-NAD(+) + L-glutamine + ATP + H2O = L-glutamate + AMP + diphosphate + NAD(+) + H(+)</text>
        <dbReference type="Rhea" id="RHEA:24384"/>
        <dbReference type="ChEBI" id="CHEBI:15377"/>
        <dbReference type="ChEBI" id="CHEBI:15378"/>
        <dbReference type="ChEBI" id="CHEBI:29985"/>
        <dbReference type="ChEBI" id="CHEBI:30616"/>
        <dbReference type="ChEBI" id="CHEBI:33019"/>
        <dbReference type="ChEBI" id="CHEBI:57540"/>
        <dbReference type="ChEBI" id="CHEBI:58359"/>
        <dbReference type="ChEBI" id="CHEBI:58437"/>
        <dbReference type="ChEBI" id="CHEBI:456215"/>
        <dbReference type="EC" id="6.3.5.1"/>
    </reaction>
</comment>
<dbReference type="InterPro" id="IPR036526">
    <property type="entry name" value="C-N_Hydrolase_sf"/>
</dbReference>
<evidence type="ECO:0000256" key="5">
    <source>
        <dbReference type="ARBA" id="ARBA00022840"/>
    </source>
</evidence>
<feature type="binding site" evidence="7">
    <location>
        <begin position="365"/>
        <end position="372"/>
    </location>
    <ligand>
        <name>ATP</name>
        <dbReference type="ChEBI" id="CHEBI:30616"/>
    </ligand>
</feature>
<dbReference type="PIRSF" id="PIRSF006630">
    <property type="entry name" value="NADS_GAT"/>
    <property type="match status" value="1"/>
</dbReference>
<keyword evidence="4 7" id="KW-0547">Nucleotide-binding</keyword>
<feature type="domain" description="CN hydrolase" evidence="9">
    <location>
        <begin position="17"/>
        <end position="282"/>
    </location>
</feature>
<dbReference type="InterPro" id="IPR003694">
    <property type="entry name" value="NAD_synthase"/>
</dbReference>
<evidence type="ECO:0000259" key="9">
    <source>
        <dbReference type="PROSITE" id="PS50263"/>
    </source>
</evidence>
<dbReference type="NCBIfam" id="NF002730">
    <property type="entry name" value="PRK02628.1"/>
    <property type="match status" value="1"/>
</dbReference>
<comment type="caution">
    <text evidence="10">The sequence shown here is derived from an EMBL/GenBank/DDBJ whole genome shotgun (WGS) entry which is preliminary data.</text>
</comment>
<feature type="binding site" evidence="7">
    <location>
        <position position="209"/>
    </location>
    <ligand>
        <name>L-glutamine</name>
        <dbReference type="ChEBI" id="CHEBI:58359"/>
    </ligand>
</feature>
<dbReference type="EMBL" id="JAUKTR010000002">
    <property type="protein sequence ID" value="MDO1558990.1"/>
    <property type="molecule type" value="Genomic_DNA"/>
</dbReference>
<dbReference type="InterPro" id="IPR014445">
    <property type="entry name" value="Gln-dep_NAD_synthase"/>
</dbReference>
<gene>
    <name evidence="7" type="primary">nadE</name>
    <name evidence="10" type="ORF">Q0812_06060</name>
</gene>
<dbReference type="SUPFAM" id="SSF56317">
    <property type="entry name" value="Carbon-nitrogen hydrolase"/>
    <property type="match status" value="1"/>
</dbReference>
<comment type="function">
    <text evidence="7">Catalyzes the ATP-dependent amidation of deamido-NAD to form NAD. Uses L-glutamine as a nitrogen source.</text>
</comment>
<feature type="binding site" evidence="7">
    <location>
        <position position="479"/>
    </location>
    <ligand>
        <name>ATP</name>
        <dbReference type="ChEBI" id="CHEBI:30616"/>
    </ligand>
</feature>
<dbReference type="Gene3D" id="1.10.10.1140">
    <property type="entry name" value="Glutamine-dependent NAD+ synthetase, C-terminal domain"/>
    <property type="match status" value="1"/>
</dbReference>
<comment type="similarity">
    <text evidence="2 7 8">In the C-terminal section; belongs to the NAD synthetase family.</text>
</comment>
<feature type="binding site" evidence="7">
    <location>
        <position position="132"/>
    </location>
    <ligand>
        <name>L-glutamine</name>
        <dbReference type="ChEBI" id="CHEBI:58359"/>
    </ligand>
</feature>
<reference evidence="10" key="1">
    <citation type="submission" date="2023-07" db="EMBL/GenBank/DDBJ databases">
        <title>Brevundimonas soil sp. nov., isolated from the soil of chemical plant.</title>
        <authorList>
            <person name="Wu N."/>
        </authorList>
    </citation>
    <scope>NUCLEOTIDE SEQUENCE</scope>
    <source>
        <strain evidence="10">XZ-24</strain>
    </source>
</reference>
<evidence type="ECO:0000313" key="10">
    <source>
        <dbReference type="EMBL" id="MDO1558990.1"/>
    </source>
</evidence>
<organism evidence="10 11">
    <name type="scientific">Peiella sedimenti</name>
    <dbReference type="NCBI Taxonomy" id="3061083"/>
    <lineage>
        <taxon>Bacteria</taxon>
        <taxon>Pseudomonadati</taxon>
        <taxon>Pseudomonadota</taxon>
        <taxon>Alphaproteobacteria</taxon>
        <taxon>Caulobacterales</taxon>
        <taxon>Caulobacteraceae</taxon>
        <taxon>Peiella</taxon>
    </lineage>
</organism>
<dbReference type="EC" id="6.3.5.1" evidence="7 8"/>
<accession>A0ABT8SKA4</accession>
<evidence type="ECO:0000313" key="11">
    <source>
        <dbReference type="Proteomes" id="UP001169063"/>
    </source>
</evidence>
<dbReference type="PROSITE" id="PS50263">
    <property type="entry name" value="CN_HYDROLASE"/>
    <property type="match status" value="1"/>
</dbReference>
<dbReference type="SUPFAM" id="SSF52402">
    <property type="entry name" value="Adenine nucleotide alpha hydrolases-like"/>
    <property type="match status" value="1"/>
</dbReference>
<dbReference type="GO" id="GO:0008795">
    <property type="term" value="F:NAD+ synthase activity"/>
    <property type="evidence" value="ECO:0007669"/>
    <property type="project" value="UniProtKB-EC"/>
</dbReference>
<keyword evidence="5 7" id="KW-0067">ATP-binding</keyword>
<dbReference type="HAMAP" id="MF_02090">
    <property type="entry name" value="NadE_glutamine_dep"/>
    <property type="match status" value="1"/>
</dbReference>
<feature type="active site" description="For glutaminase activity" evidence="7">
    <location>
        <position position="126"/>
    </location>
</feature>
<evidence type="ECO:0000256" key="1">
    <source>
        <dbReference type="ARBA" id="ARBA00005188"/>
    </source>
</evidence>
<dbReference type="Pfam" id="PF00795">
    <property type="entry name" value="CN_hydrolase"/>
    <property type="match status" value="1"/>
</dbReference>
<dbReference type="Gene3D" id="3.60.110.10">
    <property type="entry name" value="Carbon-nitrogen hydrolase"/>
    <property type="match status" value="1"/>
</dbReference>
<dbReference type="Proteomes" id="UP001169063">
    <property type="component" value="Unassembled WGS sequence"/>
</dbReference>
<feature type="active site" description="Nucleophile; for glutaminase activity" evidence="7">
    <location>
        <position position="182"/>
    </location>
</feature>
<dbReference type="Gene3D" id="3.40.50.620">
    <property type="entry name" value="HUPs"/>
    <property type="match status" value="1"/>
</dbReference>
<evidence type="ECO:0000256" key="6">
    <source>
        <dbReference type="ARBA" id="ARBA00023027"/>
    </source>
</evidence>
<evidence type="ECO:0000256" key="8">
    <source>
        <dbReference type="PIRNR" id="PIRNR006630"/>
    </source>
</evidence>
<keyword evidence="6 7" id="KW-0520">NAD</keyword>
<dbReference type="InterPro" id="IPR041856">
    <property type="entry name" value="NAD+_synth_C"/>
</dbReference>
<feature type="binding site" evidence="7">
    <location>
        <position position="484"/>
    </location>
    <ligand>
        <name>deamido-NAD(+)</name>
        <dbReference type="ChEBI" id="CHEBI:58437"/>
        <note>ligand shared between two neighboring subunits</note>
    </ligand>
</feature>
<dbReference type="InterPro" id="IPR014729">
    <property type="entry name" value="Rossmann-like_a/b/a_fold"/>
</dbReference>
<evidence type="ECO:0000256" key="2">
    <source>
        <dbReference type="ARBA" id="ARBA00007145"/>
    </source>
</evidence>
<feature type="active site" description="Proton acceptor; for glutaminase activity" evidence="7">
    <location>
        <position position="57"/>
    </location>
</feature>
<name>A0ABT8SKA4_9CAUL</name>
<dbReference type="InterPro" id="IPR022310">
    <property type="entry name" value="NAD/GMP_synthase"/>
</dbReference>
<dbReference type="PANTHER" id="PTHR23090">
    <property type="entry name" value="NH 3 /GLUTAMINE-DEPENDENT NAD + SYNTHETASE"/>
    <property type="match status" value="1"/>
</dbReference>
<feature type="binding site" evidence="7">
    <location>
        <position position="215"/>
    </location>
    <ligand>
        <name>L-glutamine</name>
        <dbReference type="ChEBI" id="CHEBI:58359"/>
    </ligand>
</feature>
<proteinExistence type="inferred from homology"/>
<comment type="pathway">
    <text evidence="1 7 8">Cofactor biosynthesis; NAD(+) biosynthesis; NAD(+) from deamido-NAD(+) (L-Gln route): step 1/1.</text>
</comment>
<feature type="binding site" evidence="7">
    <location>
        <position position="634"/>
    </location>
    <ligand>
        <name>deamido-NAD(+)</name>
        <dbReference type="ChEBI" id="CHEBI:58437"/>
        <note>ligand shared between two neighboring subunits</note>
    </ligand>
</feature>
<sequence>MATADHPFFSFRTHGFVRAGAATPMVCAANPAENARRHIELARQAHDRGCELLVFPELSLSGYAIDDLLMQDAVIEGCEAATRRLIEASADLSPVLVVGAPVLFRDGLFNCGLVIHRGRLLGVVPKTWLPNYREYYEKRWFRSGAGVKNEAIGYAGQAAPFGVDLIFEASNRPGFTFNVEICEDYWAPAPPSTFAAMAGARILCNLSASNVLIGKSRERALLSGSQSVRAVAAYIFSASGFGESTTDLAWDGQSTIHEMGDLLAAGPRFSMQPSLTLAEVDVGRIGQERLRNGTFAGLAPQPYRRVGFEAETEAVDLGLEREIDRFPFVPDDPERLDQDCFEAFNIQVQGLARRLQSTSGKVVIGVSGGLDSTHALLVACRAMDALGKPRTDVLGFTMPGFGTSDATKSNAWRLMKGLGITADEIDIRPAALAMLEAIGHPYARGEPVHDVTFENVQAGLRTDHLFRLANQRGGLVLGTGDLSEIALGWSTYGVGDQMSHYNVNGGVPKTLIQHLIRWVADREADPDVKDVLAGILATPISPELKPATLGEQVQDTQAVVGPYELQDFTLYYASRYGLKPSKIAFLLHHAWSDVGRGAWPPSHPEDQRRAYDLPTLLKWLEVFVSRFYGFSQFKRSAMPNGPKVVGGGSLSPRGDWRAPSDVSADVWLEELRANTPHR</sequence>
<dbReference type="InterPro" id="IPR003010">
    <property type="entry name" value="C-N_Hydrolase"/>
</dbReference>
<dbReference type="Pfam" id="PF02540">
    <property type="entry name" value="NAD_synthase"/>
    <property type="match status" value="1"/>
</dbReference>
<keyword evidence="3 7" id="KW-0436">Ligase</keyword>
<dbReference type="CDD" id="cd07570">
    <property type="entry name" value="GAT_Gln-NAD-synth"/>
    <property type="match status" value="1"/>
</dbReference>
<evidence type="ECO:0000256" key="4">
    <source>
        <dbReference type="ARBA" id="ARBA00022741"/>
    </source>
</evidence>
<keyword evidence="11" id="KW-1185">Reference proteome</keyword>
<dbReference type="CDD" id="cd00553">
    <property type="entry name" value="NAD_synthase"/>
    <property type="match status" value="1"/>
</dbReference>